<evidence type="ECO:0000256" key="1">
    <source>
        <dbReference type="ARBA" id="ARBA00004651"/>
    </source>
</evidence>
<dbReference type="OrthoDB" id="9805232at2"/>
<feature type="transmembrane region" description="Helical" evidence="10">
    <location>
        <begin position="397"/>
        <end position="416"/>
    </location>
</feature>
<name>A0A518D6M3_9BACT</name>
<evidence type="ECO:0000256" key="5">
    <source>
        <dbReference type="ARBA" id="ARBA00022692"/>
    </source>
</evidence>
<feature type="transmembrane region" description="Helical" evidence="10">
    <location>
        <begin position="20"/>
        <end position="40"/>
    </location>
</feature>
<keyword evidence="6 10" id="KW-1133">Transmembrane helix</keyword>
<dbReference type="GO" id="GO:0015297">
    <property type="term" value="F:antiporter activity"/>
    <property type="evidence" value="ECO:0007669"/>
    <property type="project" value="UniProtKB-KW"/>
</dbReference>
<feature type="transmembrane region" description="Helical" evidence="10">
    <location>
        <begin position="101"/>
        <end position="126"/>
    </location>
</feature>
<dbReference type="GO" id="GO:0042910">
    <property type="term" value="F:xenobiotic transmembrane transporter activity"/>
    <property type="evidence" value="ECO:0007669"/>
    <property type="project" value="InterPro"/>
</dbReference>
<dbReference type="Proteomes" id="UP000317429">
    <property type="component" value="Chromosome"/>
</dbReference>
<keyword evidence="5 10" id="KW-0812">Transmembrane</keyword>
<dbReference type="InterPro" id="IPR002528">
    <property type="entry name" value="MATE_fam"/>
</dbReference>
<evidence type="ECO:0000256" key="2">
    <source>
        <dbReference type="ARBA" id="ARBA00022448"/>
    </source>
</evidence>
<dbReference type="PANTHER" id="PTHR43298">
    <property type="entry name" value="MULTIDRUG RESISTANCE PROTEIN NORM-RELATED"/>
    <property type="match status" value="1"/>
</dbReference>
<dbReference type="InterPro" id="IPR048279">
    <property type="entry name" value="MdtK-like"/>
</dbReference>
<keyword evidence="4" id="KW-1003">Cell membrane</keyword>
<comment type="subcellular location">
    <subcellularLocation>
        <location evidence="1">Cell membrane</location>
        <topology evidence="1">Multi-pass membrane protein</topology>
    </subcellularLocation>
</comment>
<dbReference type="InterPro" id="IPR050222">
    <property type="entry name" value="MATE_MdtK"/>
</dbReference>
<dbReference type="RefSeq" id="WP_145280992.1">
    <property type="nucleotide sequence ID" value="NZ_CP036291.1"/>
</dbReference>
<dbReference type="GO" id="GO:0006811">
    <property type="term" value="P:monoatomic ion transport"/>
    <property type="evidence" value="ECO:0007669"/>
    <property type="project" value="UniProtKB-KW"/>
</dbReference>
<feature type="transmembrane region" description="Helical" evidence="10">
    <location>
        <begin position="283"/>
        <end position="306"/>
    </location>
</feature>
<dbReference type="Pfam" id="PF01554">
    <property type="entry name" value="MatE"/>
    <property type="match status" value="2"/>
</dbReference>
<keyword evidence="2" id="KW-0813">Transport</keyword>
<feature type="transmembrane region" description="Helical" evidence="10">
    <location>
        <begin position="200"/>
        <end position="221"/>
    </location>
</feature>
<sequence length="469" mass="50410">MKPASADYSWWGRPAGGREVAVVAAPLVISSLSWTVMTFVDRVMLSHVSGPAMTGAFSASTVWFLLVCFPLGLCTYANTFVSQYFGAGRLERIGPAAWQAVWLALATGPLYLLAIPAANALFTAVGHSPEVVASEVPYFQVLCVGAPAMLIAQAAASFFSGRGKTRVVMYTDAGFAGLNVVLDYAWIFGHWGFPEWGVVGAGWATVVSLWLKAACYVLLLLTRHNRERFGTLRGMRVEWPLLGRLLWFGTPSGLQMLLDMAGFTAFILLVGKIGPAEAEATSVAFSVSSVAFMPVWGLSLAVGILVGQRLGEDRDDLAGRATLTSLVLGLGYMSIISLLYLFTPGLFLAGFGGPSDSPESTSRLAAVLLRFVAAYNLLDATAMVFAAAIKGAGDTGFVLRVSVVLATLLIALSWLSVEVWQLGVYGSWSLITVWVWIVAIAYVLRYQQGAWRRMRVIEPPPPDLVMATE</sequence>
<feature type="transmembrane region" description="Helical" evidence="10">
    <location>
        <begin position="167"/>
        <end position="188"/>
    </location>
</feature>
<evidence type="ECO:0000256" key="10">
    <source>
        <dbReference type="SAM" id="Phobius"/>
    </source>
</evidence>
<feature type="transmembrane region" description="Helical" evidence="10">
    <location>
        <begin position="422"/>
        <end position="444"/>
    </location>
</feature>
<accession>A0A518D6M3</accession>
<feature type="transmembrane region" description="Helical" evidence="10">
    <location>
        <begin position="326"/>
        <end position="352"/>
    </location>
</feature>
<evidence type="ECO:0000256" key="7">
    <source>
        <dbReference type="ARBA" id="ARBA00023065"/>
    </source>
</evidence>
<keyword evidence="3" id="KW-0050">Antiport</keyword>
<dbReference type="NCBIfam" id="TIGR00797">
    <property type="entry name" value="matE"/>
    <property type="match status" value="1"/>
</dbReference>
<feature type="transmembrane region" description="Helical" evidence="10">
    <location>
        <begin position="364"/>
        <end position="385"/>
    </location>
</feature>
<dbReference type="KEGG" id="pnd:Pla175_04830"/>
<evidence type="ECO:0000256" key="3">
    <source>
        <dbReference type="ARBA" id="ARBA00022449"/>
    </source>
</evidence>
<dbReference type="PANTHER" id="PTHR43298:SF2">
    <property type="entry name" value="FMN_FAD EXPORTER YEEO-RELATED"/>
    <property type="match status" value="1"/>
</dbReference>
<gene>
    <name evidence="11" type="primary">norM</name>
    <name evidence="11" type="ORF">Pla175_04830</name>
</gene>
<evidence type="ECO:0000313" key="11">
    <source>
        <dbReference type="EMBL" id="QDU87127.1"/>
    </source>
</evidence>
<dbReference type="CDD" id="cd13133">
    <property type="entry name" value="MATE_like_7"/>
    <property type="match status" value="1"/>
</dbReference>
<keyword evidence="12" id="KW-1185">Reference proteome</keyword>
<evidence type="ECO:0000313" key="12">
    <source>
        <dbReference type="Proteomes" id="UP000317429"/>
    </source>
</evidence>
<dbReference type="AlphaFoldDB" id="A0A518D6M3"/>
<dbReference type="EMBL" id="CP036291">
    <property type="protein sequence ID" value="QDU87127.1"/>
    <property type="molecule type" value="Genomic_DNA"/>
</dbReference>
<dbReference type="PIRSF" id="PIRSF006603">
    <property type="entry name" value="DinF"/>
    <property type="match status" value="1"/>
</dbReference>
<keyword evidence="7" id="KW-0406">Ion transport</keyword>
<reference evidence="11 12" key="1">
    <citation type="submission" date="2019-02" db="EMBL/GenBank/DDBJ databases">
        <title>Deep-cultivation of Planctomycetes and their phenomic and genomic characterization uncovers novel biology.</title>
        <authorList>
            <person name="Wiegand S."/>
            <person name="Jogler M."/>
            <person name="Boedeker C."/>
            <person name="Pinto D."/>
            <person name="Vollmers J."/>
            <person name="Rivas-Marin E."/>
            <person name="Kohn T."/>
            <person name="Peeters S.H."/>
            <person name="Heuer A."/>
            <person name="Rast P."/>
            <person name="Oberbeckmann S."/>
            <person name="Bunk B."/>
            <person name="Jeske O."/>
            <person name="Meyerdierks A."/>
            <person name="Storesund J.E."/>
            <person name="Kallscheuer N."/>
            <person name="Luecker S."/>
            <person name="Lage O.M."/>
            <person name="Pohl T."/>
            <person name="Merkel B.J."/>
            <person name="Hornburger P."/>
            <person name="Mueller R.-W."/>
            <person name="Bruemmer F."/>
            <person name="Labrenz M."/>
            <person name="Spormann A.M."/>
            <person name="Op den Camp H."/>
            <person name="Overmann J."/>
            <person name="Amann R."/>
            <person name="Jetten M.S.M."/>
            <person name="Mascher T."/>
            <person name="Medema M.H."/>
            <person name="Devos D.P."/>
            <person name="Kaster A.-K."/>
            <person name="Ovreas L."/>
            <person name="Rohde M."/>
            <person name="Galperin M.Y."/>
            <person name="Jogler C."/>
        </authorList>
    </citation>
    <scope>NUCLEOTIDE SEQUENCE [LARGE SCALE GENOMIC DNA]</scope>
    <source>
        <strain evidence="11 12">Pla175</strain>
    </source>
</reference>
<protein>
    <recommendedName>
        <fullName evidence="9">Multidrug-efflux transporter</fullName>
    </recommendedName>
</protein>
<dbReference type="GO" id="GO:0005886">
    <property type="term" value="C:plasma membrane"/>
    <property type="evidence" value="ECO:0007669"/>
    <property type="project" value="UniProtKB-SubCell"/>
</dbReference>
<evidence type="ECO:0000256" key="4">
    <source>
        <dbReference type="ARBA" id="ARBA00022475"/>
    </source>
</evidence>
<feature type="transmembrane region" description="Helical" evidence="10">
    <location>
        <begin position="138"/>
        <end position="160"/>
    </location>
</feature>
<evidence type="ECO:0000256" key="8">
    <source>
        <dbReference type="ARBA" id="ARBA00023136"/>
    </source>
</evidence>
<evidence type="ECO:0000256" key="6">
    <source>
        <dbReference type="ARBA" id="ARBA00022989"/>
    </source>
</evidence>
<feature type="transmembrane region" description="Helical" evidence="10">
    <location>
        <begin position="60"/>
        <end position="81"/>
    </location>
</feature>
<feature type="transmembrane region" description="Helical" evidence="10">
    <location>
        <begin position="241"/>
        <end position="271"/>
    </location>
</feature>
<proteinExistence type="predicted"/>
<organism evidence="11 12">
    <name type="scientific">Pirellulimonas nuda</name>
    <dbReference type="NCBI Taxonomy" id="2528009"/>
    <lineage>
        <taxon>Bacteria</taxon>
        <taxon>Pseudomonadati</taxon>
        <taxon>Planctomycetota</taxon>
        <taxon>Planctomycetia</taxon>
        <taxon>Pirellulales</taxon>
        <taxon>Lacipirellulaceae</taxon>
        <taxon>Pirellulimonas</taxon>
    </lineage>
</organism>
<evidence type="ECO:0000256" key="9">
    <source>
        <dbReference type="ARBA" id="ARBA00031636"/>
    </source>
</evidence>
<keyword evidence="8 10" id="KW-0472">Membrane</keyword>